<keyword evidence="1" id="KW-0175">Coiled coil</keyword>
<dbReference type="STRING" id="1150368.SAMN02927921_01096"/>
<organism evidence="2 3">
    <name type="scientific">Sinomicrobium oceani</name>
    <dbReference type="NCBI Taxonomy" id="1150368"/>
    <lineage>
        <taxon>Bacteria</taxon>
        <taxon>Pseudomonadati</taxon>
        <taxon>Bacteroidota</taxon>
        <taxon>Flavobacteriia</taxon>
        <taxon>Flavobacteriales</taxon>
        <taxon>Flavobacteriaceae</taxon>
        <taxon>Sinomicrobium</taxon>
    </lineage>
</organism>
<evidence type="ECO:0000313" key="3">
    <source>
        <dbReference type="Proteomes" id="UP000182248"/>
    </source>
</evidence>
<dbReference type="AlphaFoldDB" id="A0A1K1NE92"/>
<evidence type="ECO:0000256" key="1">
    <source>
        <dbReference type="SAM" id="Coils"/>
    </source>
</evidence>
<name>A0A1K1NE92_9FLAO</name>
<accession>A0A1K1NE92</accession>
<protein>
    <submittedName>
        <fullName evidence="2">Uncharacterized protein</fullName>
    </submittedName>
</protein>
<sequence length="313" mass="36246">MVLKVKWTEFKSSLENFQSEGNALIKKYKAARTEDLLNELKEEKQSWESDVISYVKASFDPEHTNFAYEFKAQQGYNFGMKLGIDQRVKNTIQTIKDEINGLDYYLKILFISDAIVRADDIDLEEHKNLDTEGILDLILSKLYELYNDGKYYSIKWILEGNGLKLGGRSEDWDYGRMLEERGLIETMNGREVNAKLKLEGKYAIEQARKSQVPDYSKISDSDEELKTLLKEVLAEVKRSGYGQQIIFDEFDELRKDIPHLSKKSFGQLLKSKLGDLVAAKAFDKAIASDIFKQFTNQIFPFYVREYGQVLKIE</sequence>
<dbReference type="Proteomes" id="UP000182248">
    <property type="component" value="Unassembled WGS sequence"/>
</dbReference>
<gene>
    <name evidence="2" type="ORF">SAMN02927921_01096</name>
</gene>
<reference evidence="2 3" key="1">
    <citation type="submission" date="2016-11" db="EMBL/GenBank/DDBJ databases">
        <authorList>
            <person name="Jaros S."/>
            <person name="Januszkiewicz K."/>
            <person name="Wedrychowicz H."/>
        </authorList>
    </citation>
    <scope>NUCLEOTIDE SEQUENCE [LARGE SCALE GENOMIC DNA]</scope>
    <source>
        <strain evidence="2 3">CGMCC 1.12145</strain>
    </source>
</reference>
<evidence type="ECO:0000313" key="2">
    <source>
        <dbReference type="EMBL" id="SFW32710.1"/>
    </source>
</evidence>
<dbReference type="RefSeq" id="WP_245776992.1">
    <property type="nucleotide sequence ID" value="NZ_FPJE01000005.1"/>
</dbReference>
<keyword evidence="3" id="KW-1185">Reference proteome</keyword>
<proteinExistence type="predicted"/>
<dbReference type="EMBL" id="FPJE01000005">
    <property type="protein sequence ID" value="SFW32710.1"/>
    <property type="molecule type" value="Genomic_DNA"/>
</dbReference>
<feature type="coiled-coil region" evidence="1">
    <location>
        <begin position="30"/>
        <end position="57"/>
    </location>
</feature>